<evidence type="ECO:0000313" key="7">
    <source>
        <dbReference type="EMBL" id="GAA3631125.1"/>
    </source>
</evidence>
<evidence type="ECO:0000256" key="5">
    <source>
        <dbReference type="ARBA" id="ARBA00023136"/>
    </source>
</evidence>
<evidence type="ECO:0000256" key="3">
    <source>
        <dbReference type="ARBA" id="ARBA00022692"/>
    </source>
</evidence>
<dbReference type="RefSeq" id="WP_344737104.1">
    <property type="nucleotide sequence ID" value="NZ_BAAAYU010000003.1"/>
</dbReference>
<reference evidence="8" key="1">
    <citation type="journal article" date="2019" name="Int. J. Syst. Evol. Microbiol.">
        <title>The Global Catalogue of Microorganisms (GCM) 10K type strain sequencing project: providing services to taxonomists for standard genome sequencing and annotation.</title>
        <authorList>
            <consortium name="The Broad Institute Genomics Platform"/>
            <consortium name="The Broad Institute Genome Sequencing Center for Infectious Disease"/>
            <person name="Wu L."/>
            <person name="Ma J."/>
        </authorList>
    </citation>
    <scope>NUCLEOTIDE SEQUENCE [LARGE SCALE GENOMIC DNA]</scope>
    <source>
        <strain evidence="8">JCM 16544</strain>
    </source>
</reference>
<feature type="transmembrane region" description="Helical" evidence="6">
    <location>
        <begin position="269"/>
        <end position="293"/>
    </location>
</feature>
<dbReference type="InterPro" id="IPR050833">
    <property type="entry name" value="Poly_Biosynth_Transport"/>
</dbReference>
<feature type="transmembrane region" description="Helical" evidence="6">
    <location>
        <begin position="343"/>
        <end position="362"/>
    </location>
</feature>
<comment type="subcellular location">
    <subcellularLocation>
        <location evidence="1">Cell membrane</location>
        <topology evidence="1">Multi-pass membrane protein</topology>
    </subcellularLocation>
</comment>
<evidence type="ECO:0000256" key="6">
    <source>
        <dbReference type="SAM" id="Phobius"/>
    </source>
</evidence>
<dbReference type="PANTHER" id="PTHR30250">
    <property type="entry name" value="PST FAMILY PREDICTED COLANIC ACID TRANSPORTER"/>
    <property type="match status" value="1"/>
</dbReference>
<feature type="transmembrane region" description="Helical" evidence="6">
    <location>
        <begin position="189"/>
        <end position="209"/>
    </location>
</feature>
<evidence type="ECO:0000256" key="1">
    <source>
        <dbReference type="ARBA" id="ARBA00004651"/>
    </source>
</evidence>
<keyword evidence="4 6" id="KW-1133">Transmembrane helix</keyword>
<keyword evidence="2" id="KW-1003">Cell membrane</keyword>
<feature type="transmembrane region" description="Helical" evidence="6">
    <location>
        <begin position="61"/>
        <end position="86"/>
    </location>
</feature>
<sequence>MSVEQVAPSAREAAAPLRRRVTRDSLWLAGGFAATSGSGLVFWLLAALWIPQTQLGVEASILAVVMAAAALASNGPGSALVVMLPLGGPAAREALRRACVTTAVLASVTGNAAGLLAAIVLPTGRPPAQLWVIVTVCTIAWAMFNVQAQALAGASDARGTLIVNGTATLVKLGLLVAFASASAPVPEPLVTATIIPAAGMTVLSLGILVPRALRREDAVGGGSRAWDPRLARSLRRLTAQNAIAVGVVLGAGLSLAFLVTQLASPAQGAIFAIAFQFSVALDLVGVAVATALARNAVGASAPSADLARGYAVRVAIAVGVLGIVATLVTPVMFALLGRGYPPLYGMAVVGLLAGASALRPGYDIWSALIRAQHRVLPVLAGNAAYVAILLTAVFVLVPHFGALGAAIAVTSGAAALAIVGGIGLSRQRVRSHLVVDA</sequence>
<feature type="transmembrane region" description="Helical" evidence="6">
    <location>
        <begin position="98"/>
        <end position="122"/>
    </location>
</feature>
<proteinExistence type="predicted"/>
<feature type="transmembrane region" description="Helical" evidence="6">
    <location>
        <begin position="242"/>
        <end position="263"/>
    </location>
</feature>
<feature type="transmembrane region" description="Helical" evidence="6">
    <location>
        <begin position="374"/>
        <end position="397"/>
    </location>
</feature>
<comment type="caution">
    <text evidence="7">The sequence shown here is derived from an EMBL/GenBank/DDBJ whole genome shotgun (WGS) entry which is preliminary data.</text>
</comment>
<dbReference type="PANTHER" id="PTHR30250:SF11">
    <property type="entry name" value="O-ANTIGEN TRANSPORTER-RELATED"/>
    <property type="match status" value="1"/>
</dbReference>
<name>A0ABP7AF44_9MICO</name>
<keyword evidence="3 6" id="KW-0812">Transmembrane</keyword>
<feature type="transmembrane region" description="Helical" evidence="6">
    <location>
        <begin position="403"/>
        <end position="424"/>
    </location>
</feature>
<feature type="transmembrane region" description="Helical" evidence="6">
    <location>
        <begin position="128"/>
        <end position="148"/>
    </location>
</feature>
<evidence type="ECO:0000256" key="4">
    <source>
        <dbReference type="ARBA" id="ARBA00022989"/>
    </source>
</evidence>
<evidence type="ECO:0000313" key="8">
    <source>
        <dbReference type="Proteomes" id="UP001501697"/>
    </source>
</evidence>
<dbReference type="EMBL" id="BAAAYU010000003">
    <property type="protein sequence ID" value="GAA3631125.1"/>
    <property type="molecule type" value="Genomic_DNA"/>
</dbReference>
<protein>
    <recommendedName>
        <fullName evidence="9">O-antigen/teichoic acid export membrane protein</fullName>
    </recommendedName>
</protein>
<accession>A0ABP7AF44</accession>
<keyword evidence="5 6" id="KW-0472">Membrane</keyword>
<dbReference type="Proteomes" id="UP001501697">
    <property type="component" value="Unassembled WGS sequence"/>
</dbReference>
<feature type="transmembrane region" description="Helical" evidence="6">
    <location>
        <begin position="314"/>
        <end position="337"/>
    </location>
</feature>
<gene>
    <name evidence="7" type="ORF">GCM10022200_12510</name>
</gene>
<organism evidence="7 8">
    <name type="scientific">Microbacterium awajiense</name>
    <dbReference type="NCBI Taxonomy" id="415214"/>
    <lineage>
        <taxon>Bacteria</taxon>
        <taxon>Bacillati</taxon>
        <taxon>Actinomycetota</taxon>
        <taxon>Actinomycetes</taxon>
        <taxon>Micrococcales</taxon>
        <taxon>Microbacteriaceae</taxon>
        <taxon>Microbacterium</taxon>
    </lineage>
</organism>
<evidence type="ECO:0008006" key="9">
    <source>
        <dbReference type="Google" id="ProtNLM"/>
    </source>
</evidence>
<keyword evidence="8" id="KW-1185">Reference proteome</keyword>
<feature type="transmembrane region" description="Helical" evidence="6">
    <location>
        <begin position="26"/>
        <end position="49"/>
    </location>
</feature>
<evidence type="ECO:0000256" key="2">
    <source>
        <dbReference type="ARBA" id="ARBA00022475"/>
    </source>
</evidence>
<feature type="transmembrane region" description="Helical" evidence="6">
    <location>
        <begin position="160"/>
        <end position="183"/>
    </location>
</feature>